<dbReference type="EMBL" id="JADNRY010000102">
    <property type="protein sequence ID" value="KAF9065558.1"/>
    <property type="molecule type" value="Genomic_DNA"/>
</dbReference>
<dbReference type="OrthoDB" id="5569250at2759"/>
<organism evidence="1 2">
    <name type="scientific">Rhodocollybia butyracea</name>
    <dbReference type="NCBI Taxonomy" id="206335"/>
    <lineage>
        <taxon>Eukaryota</taxon>
        <taxon>Fungi</taxon>
        <taxon>Dikarya</taxon>
        <taxon>Basidiomycota</taxon>
        <taxon>Agaricomycotina</taxon>
        <taxon>Agaricomycetes</taxon>
        <taxon>Agaricomycetidae</taxon>
        <taxon>Agaricales</taxon>
        <taxon>Marasmiineae</taxon>
        <taxon>Omphalotaceae</taxon>
        <taxon>Rhodocollybia</taxon>
    </lineage>
</organism>
<dbReference type="Proteomes" id="UP000772434">
    <property type="component" value="Unassembled WGS sequence"/>
</dbReference>
<accession>A0A9P5PKI1</accession>
<name>A0A9P5PKI1_9AGAR</name>
<proteinExistence type="predicted"/>
<sequence>MKCLYIQPSVAPPSILTSARTAASSAIAARCSAPITQILTERRWSYPSGGGSEHKPANSATKTASSEVFSAYSEEQKSYAAGSTFYPKGVALVAFGFCCLIYGQRTAVSFNALITRPIFHEQAQYNRQCGTIGTRSSRNLGADFIEYMWLETPLPCPVDGSFFSATGTKRKCHSVDLLARYHKGMELGCIRVDWDSRNGCISLIKFVRARRFWENPPFNRWFTGTDAEVLETKNDFVTRGQTSAISIQHRFRFFESGLKTMFLGIQRG</sequence>
<evidence type="ECO:0000313" key="2">
    <source>
        <dbReference type="Proteomes" id="UP000772434"/>
    </source>
</evidence>
<keyword evidence="2" id="KW-1185">Reference proteome</keyword>
<dbReference type="AlphaFoldDB" id="A0A9P5PKI1"/>
<comment type="caution">
    <text evidence="1">The sequence shown here is derived from an EMBL/GenBank/DDBJ whole genome shotgun (WGS) entry which is preliminary data.</text>
</comment>
<evidence type="ECO:0000313" key="1">
    <source>
        <dbReference type="EMBL" id="KAF9065558.1"/>
    </source>
</evidence>
<protein>
    <submittedName>
        <fullName evidence="1">Uncharacterized protein</fullName>
    </submittedName>
</protein>
<gene>
    <name evidence="1" type="ORF">BDP27DRAFT_1366346</name>
</gene>
<reference evidence="1" key="1">
    <citation type="submission" date="2020-11" db="EMBL/GenBank/DDBJ databases">
        <authorList>
            <consortium name="DOE Joint Genome Institute"/>
            <person name="Ahrendt S."/>
            <person name="Riley R."/>
            <person name="Andreopoulos W."/>
            <person name="Labutti K."/>
            <person name="Pangilinan J."/>
            <person name="Ruiz-Duenas F.J."/>
            <person name="Barrasa J.M."/>
            <person name="Sanchez-Garcia M."/>
            <person name="Camarero S."/>
            <person name="Miyauchi S."/>
            <person name="Serrano A."/>
            <person name="Linde D."/>
            <person name="Babiker R."/>
            <person name="Drula E."/>
            <person name="Ayuso-Fernandez I."/>
            <person name="Pacheco R."/>
            <person name="Padilla G."/>
            <person name="Ferreira P."/>
            <person name="Barriuso J."/>
            <person name="Kellner H."/>
            <person name="Castanera R."/>
            <person name="Alfaro M."/>
            <person name="Ramirez L."/>
            <person name="Pisabarro A.G."/>
            <person name="Kuo A."/>
            <person name="Tritt A."/>
            <person name="Lipzen A."/>
            <person name="He G."/>
            <person name="Yan M."/>
            <person name="Ng V."/>
            <person name="Cullen D."/>
            <person name="Martin F."/>
            <person name="Rosso M.-N."/>
            <person name="Henrissat B."/>
            <person name="Hibbett D."/>
            <person name="Martinez A.T."/>
            <person name="Grigoriev I.V."/>
        </authorList>
    </citation>
    <scope>NUCLEOTIDE SEQUENCE</scope>
    <source>
        <strain evidence="1">AH 40177</strain>
    </source>
</reference>